<gene>
    <name evidence="7" type="ORF">ANE_LOCUS12545</name>
</gene>
<keyword evidence="2" id="KW-0547">Nucleotide-binding</keyword>
<dbReference type="GO" id="GO:0006412">
    <property type="term" value="P:translation"/>
    <property type="evidence" value="ECO:0007669"/>
    <property type="project" value="UniProtKB-KW"/>
</dbReference>
<dbReference type="EMBL" id="CABITT030000004">
    <property type="protein sequence ID" value="VVB02101.1"/>
    <property type="molecule type" value="Genomic_DNA"/>
</dbReference>
<dbReference type="InterPro" id="IPR002319">
    <property type="entry name" value="Phenylalanyl-tRNA_Synthase"/>
</dbReference>
<reference evidence="7" key="1">
    <citation type="submission" date="2019-07" db="EMBL/GenBank/DDBJ databases">
        <authorList>
            <person name="Dittberner H."/>
        </authorList>
    </citation>
    <scope>NUCLEOTIDE SEQUENCE [LARGE SCALE GENOMIC DNA]</scope>
</reference>
<comment type="caution">
    <text evidence="7">The sequence shown here is derived from an EMBL/GenBank/DDBJ whole genome shotgun (WGS) entry which is preliminary data.</text>
</comment>
<evidence type="ECO:0000313" key="8">
    <source>
        <dbReference type="Proteomes" id="UP000489600"/>
    </source>
</evidence>
<evidence type="ECO:0000256" key="2">
    <source>
        <dbReference type="ARBA" id="ARBA00022741"/>
    </source>
</evidence>
<dbReference type="Gene3D" id="3.30.930.10">
    <property type="entry name" value="Bira Bifunctional Protein, Domain 2"/>
    <property type="match status" value="1"/>
</dbReference>
<protein>
    <recommendedName>
        <fullName evidence="6">Phenylalanyl-tRNA synthetase domain-containing protein</fullName>
    </recommendedName>
</protein>
<feature type="domain" description="Phenylalanyl-tRNA synthetase" evidence="6">
    <location>
        <begin position="36"/>
        <end position="151"/>
    </location>
</feature>
<organism evidence="7 8">
    <name type="scientific">Arabis nemorensis</name>
    <dbReference type="NCBI Taxonomy" id="586526"/>
    <lineage>
        <taxon>Eukaryota</taxon>
        <taxon>Viridiplantae</taxon>
        <taxon>Streptophyta</taxon>
        <taxon>Embryophyta</taxon>
        <taxon>Tracheophyta</taxon>
        <taxon>Spermatophyta</taxon>
        <taxon>Magnoliopsida</taxon>
        <taxon>eudicotyledons</taxon>
        <taxon>Gunneridae</taxon>
        <taxon>Pentapetalae</taxon>
        <taxon>rosids</taxon>
        <taxon>malvids</taxon>
        <taxon>Brassicales</taxon>
        <taxon>Brassicaceae</taxon>
        <taxon>Arabideae</taxon>
        <taxon>Arabis</taxon>
    </lineage>
</organism>
<keyword evidence="4" id="KW-0648">Protein biosynthesis</keyword>
<evidence type="ECO:0000259" key="6">
    <source>
        <dbReference type="Pfam" id="PF01409"/>
    </source>
</evidence>
<dbReference type="GO" id="GO:0043039">
    <property type="term" value="P:tRNA aminoacylation"/>
    <property type="evidence" value="ECO:0007669"/>
    <property type="project" value="InterPro"/>
</dbReference>
<proteinExistence type="predicted"/>
<dbReference type="GO" id="GO:0005524">
    <property type="term" value="F:ATP binding"/>
    <property type="evidence" value="ECO:0007669"/>
    <property type="project" value="UniProtKB-KW"/>
</dbReference>
<keyword evidence="3" id="KW-0067">ATP-binding</keyword>
<evidence type="ECO:0000256" key="4">
    <source>
        <dbReference type="ARBA" id="ARBA00022917"/>
    </source>
</evidence>
<keyword evidence="8" id="KW-1185">Reference proteome</keyword>
<name>A0A565BKE3_9BRAS</name>
<dbReference type="Proteomes" id="UP000489600">
    <property type="component" value="Unassembled WGS sequence"/>
</dbReference>
<dbReference type="Pfam" id="PF01409">
    <property type="entry name" value="tRNA-synt_2d"/>
    <property type="match status" value="1"/>
</dbReference>
<sequence length="356" mass="41179">MQERNCNFSVTYNRSCLPSSSQLSDSFYQWTWMELLEFEALFQHPTRASHDTFFLNGSNLQCLVTNIAVKLFACNSFYYKDTAGRLWIKRQPFVPERHFSIDRVFRNKPTDRTHLAEFHQIEGIILGCRNCTLSQLRTLTQSHAWRLSGSRWRLETLECSDPKCFYLWVFLMMSESLLWVFLSKDQQRYNTVSTTSENGLDTRTPFKRSPDYEKRFDNRAFLRSKLEVSATSDDVVVLTDNSFEKEVKELLSSFTLLGVAIARNFLAPGWIMMSISLFAVNMVLVDIQPFNMVSSDGARNVEALAGYVNKEVVLLLIVPIQENQFGFTHSGRIPFFIVTKTVLELILNPLPNCIFK</sequence>
<dbReference type="InterPro" id="IPR045864">
    <property type="entry name" value="aa-tRNA-synth_II/BPL/LPL"/>
</dbReference>
<dbReference type="AlphaFoldDB" id="A0A565BKE3"/>
<evidence type="ECO:0000313" key="7">
    <source>
        <dbReference type="EMBL" id="VVB02101.1"/>
    </source>
</evidence>
<dbReference type="GO" id="GO:0000049">
    <property type="term" value="F:tRNA binding"/>
    <property type="evidence" value="ECO:0007669"/>
    <property type="project" value="InterPro"/>
</dbReference>
<keyword evidence="1" id="KW-0436">Ligase</keyword>
<dbReference type="SUPFAM" id="SSF55681">
    <property type="entry name" value="Class II aaRS and biotin synthetases"/>
    <property type="match status" value="1"/>
</dbReference>
<accession>A0A565BKE3</accession>
<evidence type="ECO:0000256" key="1">
    <source>
        <dbReference type="ARBA" id="ARBA00022598"/>
    </source>
</evidence>
<evidence type="ECO:0000256" key="5">
    <source>
        <dbReference type="ARBA" id="ARBA00023146"/>
    </source>
</evidence>
<dbReference type="GO" id="GO:0004812">
    <property type="term" value="F:aminoacyl-tRNA ligase activity"/>
    <property type="evidence" value="ECO:0007669"/>
    <property type="project" value="UniProtKB-KW"/>
</dbReference>
<keyword evidence="5" id="KW-0030">Aminoacyl-tRNA synthetase</keyword>
<evidence type="ECO:0000256" key="3">
    <source>
        <dbReference type="ARBA" id="ARBA00022840"/>
    </source>
</evidence>